<name>A0A3B1A4F6_9ZZZZ</name>
<organism evidence="1">
    <name type="scientific">hydrothermal vent metagenome</name>
    <dbReference type="NCBI Taxonomy" id="652676"/>
    <lineage>
        <taxon>unclassified sequences</taxon>
        <taxon>metagenomes</taxon>
        <taxon>ecological metagenomes</taxon>
    </lineage>
</organism>
<sequence length="420" mass="49019">MSLYLRLTLFIVGFFIAIAQSLADNKIVFEKGAQAFAQKNYSQAINYFKQARTQGYNQNTINYNLGVSYFKLKQYAQAEAAFRNALRSPKLKQLVQYNLGLVKLKQQRKTEARQWFKLAQDRTVHPQYYNDKISRLAAIMSGQPINKNALAFRIDGGASVAYGYDSNVTLTTTGSPSALSDQFTESFAYLYLLMPYTHFKLNYYDQSFSTYSVNDYRQLEARLEFPFRADSWTITPGVYYTSSKLDRQNYQSINNAALAAKFRFAKRDSLLLRYNYSDIAIENPLYNYLAGSQQRFRAELINDTVLGQFRLRYEYEYNDRVNTPIEDFSPGRHSFRLRLKNSITKSIKIKNEFLYRNSVYNPVPDGTRKDNRKQYLLTLYVLPVSGLEIGVKYLYTTNKSNFAAEHYTRRVTQAYLYYYF</sequence>
<accession>A0A3B1A4F6</accession>
<dbReference type="InterPro" id="IPR019734">
    <property type="entry name" value="TPR_rpt"/>
</dbReference>
<dbReference type="AlphaFoldDB" id="A0A3B1A4F6"/>
<dbReference type="Gene3D" id="1.25.40.10">
    <property type="entry name" value="Tetratricopeptide repeat domain"/>
    <property type="match status" value="1"/>
</dbReference>
<protein>
    <submittedName>
        <fullName evidence="1">Uncharacterized protein</fullName>
    </submittedName>
</protein>
<evidence type="ECO:0000313" key="1">
    <source>
        <dbReference type="EMBL" id="VAW96450.1"/>
    </source>
</evidence>
<dbReference type="Pfam" id="PF13432">
    <property type="entry name" value="TPR_16"/>
    <property type="match status" value="1"/>
</dbReference>
<proteinExistence type="predicted"/>
<dbReference type="SUPFAM" id="SSF48452">
    <property type="entry name" value="TPR-like"/>
    <property type="match status" value="1"/>
</dbReference>
<dbReference type="SMART" id="SM00028">
    <property type="entry name" value="TPR"/>
    <property type="match status" value="3"/>
</dbReference>
<gene>
    <name evidence="1" type="ORF">MNBD_GAMMA21-1023</name>
</gene>
<dbReference type="InterPro" id="IPR011990">
    <property type="entry name" value="TPR-like_helical_dom_sf"/>
</dbReference>
<reference evidence="1" key="1">
    <citation type="submission" date="2018-06" db="EMBL/GenBank/DDBJ databases">
        <authorList>
            <person name="Zhirakovskaya E."/>
        </authorList>
    </citation>
    <scope>NUCLEOTIDE SEQUENCE</scope>
</reference>
<dbReference type="EMBL" id="UOFR01000038">
    <property type="protein sequence ID" value="VAW96450.1"/>
    <property type="molecule type" value="Genomic_DNA"/>
</dbReference>